<accession>A0AAE0RQ72</accession>
<evidence type="ECO:0000256" key="1">
    <source>
        <dbReference type="SAM" id="MobiDB-lite"/>
    </source>
</evidence>
<feature type="region of interest" description="Disordered" evidence="1">
    <location>
        <begin position="39"/>
        <end position="62"/>
    </location>
</feature>
<sequence length="62" mass="6923">MAWKYQSLDLTNNAAEADLVAVRNFDNNTETALLSVRDVSFPPNDQMPHEKTCSQPGRTPES</sequence>
<protein>
    <submittedName>
        <fullName evidence="2">Uncharacterized protein</fullName>
    </submittedName>
</protein>
<organism evidence="2 3">
    <name type="scientific">Potamilus streckersoni</name>
    <dbReference type="NCBI Taxonomy" id="2493646"/>
    <lineage>
        <taxon>Eukaryota</taxon>
        <taxon>Metazoa</taxon>
        <taxon>Spiralia</taxon>
        <taxon>Lophotrochozoa</taxon>
        <taxon>Mollusca</taxon>
        <taxon>Bivalvia</taxon>
        <taxon>Autobranchia</taxon>
        <taxon>Heteroconchia</taxon>
        <taxon>Palaeoheterodonta</taxon>
        <taxon>Unionida</taxon>
        <taxon>Unionoidea</taxon>
        <taxon>Unionidae</taxon>
        <taxon>Ambleminae</taxon>
        <taxon>Lampsilini</taxon>
        <taxon>Potamilus</taxon>
    </lineage>
</organism>
<reference evidence="2" key="2">
    <citation type="journal article" date="2021" name="Genome Biol. Evol.">
        <title>Developing a high-quality reference genome for a parasitic bivalve with doubly uniparental inheritance (Bivalvia: Unionida).</title>
        <authorList>
            <person name="Smith C.H."/>
        </authorList>
    </citation>
    <scope>NUCLEOTIDE SEQUENCE</scope>
    <source>
        <strain evidence="2">CHS0354</strain>
        <tissue evidence="2">Mantle</tissue>
    </source>
</reference>
<evidence type="ECO:0000313" key="3">
    <source>
        <dbReference type="Proteomes" id="UP001195483"/>
    </source>
</evidence>
<evidence type="ECO:0000313" key="2">
    <source>
        <dbReference type="EMBL" id="KAK3577536.1"/>
    </source>
</evidence>
<feature type="compositionally biased region" description="Polar residues" evidence="1">
    <location>
        <begin position="53"/>
        <end position="62"/>
    </location>
</feature>
<comment type="caution">
    <text evidence="2">The sequence shown here is derived from an EMBL/GenBank/DDBJ whole genome shotgun (WGS) entry which is preliminary data.</text>
</comment>
<dbReference type="AlphaFoldDB" id="A0AAE0RQ72"/>
<proteinExistence type="predicted"/>
<name>A0AAE0RQ72_9BIVA</name>
<gene>
    <name evidence="2" type="ORF">CHS0354_026499</name>
</gene>
<keyword evidence="3" id="KW-1185">Reference proteome</keyword>
<reference evidence="2" key="3">
    <citation type="submission" date="2023-05" db="EMBL/GenBank/DDBJ databases">
        <authorList>
            <person name="Smith C.H."/>
        </authorList>
    </citation>
    <scope>NUCLEOTIDE SEQUENCE</scope>
    <source>
        <strain evidence="2">CHS0354</strain>
        <tissue evidence="2">Mantle</tissue>
    </source>
</reference>
<dbReference type="EMBL" id="JAEAOA010001578">
    <property type="protein sequence ID" value="KAK3577536.1"/>
    <property type="molecule type" value="Genomic_DNA"/>
</dbReference>
<dbReference type="Proteomes" id="UP001195483">
    <property type="component" value="Unassembled WGS sequence"/>
</dbReference>
<reference evidence="2" key="1">
    <citation type="journal article" date="2021" name="Genome Biol. Evol.">
        <title>A High-Quality Reference Genome for a Parasitic Bivalve with Doubly Uniparental Inheritance (Bivalvia: Unionida).</title>
        <authorList>
            <person name="Smith C.H."/>
        </authorList>
    </citation>
    <scope>NUCLEOTIDE SEQUENCE</scope>
    <source>
        <strain evidence="2">CHS0354</strain>
    </source>
</reference>